<sequence>MNKIRNILGLVLLVGITTIEMCRAQEVLEYQKPSETVMKLLSNPTLQEKLSPDKKYVLTLESSENSEVFLSEGEIHHLAGIKFEAKTQLSPDLKVFTAISIKEAGTQEEVSIAGMPQEAFLLDAQWSPNSRYVALVMFEGYTASLWLVDLHDFSCKRLLNRQLGFSLVSEKLIEWEGGSQFLICAVKSQENIEKPIQEKTLKKPVIHESTGQRIVQRSYHGLLKSEFDERMFDFIGSSQLVRIGVNGLIEEIGQVGILLDFDISPDGQYVKAHFAKKPYSFNYTVHRFPSNIEIFQIGSESRKEIQLSAVTRPLGRDAAYDVPRGFQWRSDQDASLFWVEALDGGDPERDVKVRDRVVEWGAPFEDNPKVIANLGNRFDRMYWINDSLAVVTEKWWKDRRMRWLLLNPVQAAILDTLTTYSSDSYFEGPGRPMWKKEGGRRSLLFIDDCILVSRNTYDEEHGVLPVLEKWNIFNGERKTVWKSSPPYFETAEAWVGDYENVKIIISRQGQRQPRHLVMLDLKSSDEAILTKGDVSKELLMEGVIEQELEFRRSDGVTLQATLYYHKDSLQNRGKLPGLVYAYPVDFQEKEKASEVFWSPYFYAYALNFQKILAFSGIAVLDYASFPVIAEGGNYPNDYFLEQIQLNAIAIAQASANTSVVDTTNMAVMGHSYGAFLVANLLTHSKLFKTGVALSGAYNRSLTPFGFQREYRTYWEAQELYHNISPFQQANKLQSPILLIHGEDDNNHGTQYQQSVRYYEALKGLGKTVRFVSLPYEGHVYQRKESKAHVYWEIDNWLQKHLRKDEKFFSRKEALSEEGYNLSNKLMPLSN</sequence>
<dbReference type="InterPro" id="IPR029058">
    <property type="entry name" value="AB_hydrolase_fold"/>
</dbReference>
<dbReference type="InterPro" id="IPR001375">
    <property type="entry name" value="Peptidase_S9_cat"/>
</dbReference>
<gene>
    <name evidence="3" type="ORF">ACFSKL_01215</name>
</gene>
<feature type="domain" description="Peptidase S9 prolyl oligopeptidase catalytic" evidence="2">
    <location>
        <begin position="648"/>
        <end position="803"/>
    </location>
</feature>
<name>A0ABW4VHB4_9BACT</name>
<dbReference type="EC" id="3.4.-.-" evidence="3"/>
<evidence type="ECO:0000259" key="2">
    <source>
        <dbReference type="Pfam" id="PF00326"/>
    </source>
</evidence>
<comment type="caution">
    <text evidence="3">The sequence shown here is derived from an EMBL/GenBank/DDBJ whole genome shotgun (WGS) entry which is preliminary data.</text>
</comment>
<dbReference type="EMBL" id="JBHUHR010000001">
    <property type="protein sequence ID" value="MFD2033385.1"/>
    <property type="molecule type" value="Genomic_DNA"/>
</dbReference>
<organism evidence="3 4">
    <name type="scientific">Belliella marina</name>
    <dbReference type="NCBI Taxonomy" id="1644146"/>
    <lineage>
        <taxon>Bacteria</taxon>
        <taxon>Pseudomonadati</taxon>
        <taxon>Bacteroidota</taxon>
        <taxon>Cytophagia</taxon>
        <taxon>Cytophagales</taxon>
        <taxon>Cyclobacteriaceae</taxon>
        <taxon>Belliella</taxon>
    </lineage>
</organism>
<accession>A0ABW4VHB4</accession>
<protein>
    <submittedName>
        <fullName evidence="3">Alpha/beta hydrolase family protein</fullName>
        <ecNumber evidence="3">3.4.-.-</ecNumber>
    </submittedName>
</protein>
<keyword evidence="1 3" id="KW-0378">Hydrolase</keyword>
<dbReference type="PANTHER" id="PTHR42776:SF28">
    <property type="entry name" value="GLUTAMYL ENDOPEPTIDASE, CHLOROPLASTIC-RELATED"/>
    <property type="match status" value="1"/>
</dbReference>
<dbReference type="SUPFAM" id="SSF82171">
    <property type="entry name" value="DPP6 N-terminal domain-like"/>
    <property type="match status" value="1"/>
</dbReference>
<dbReference type="SUPFAM" id="SSF53474">
    <property type="entry name" value="alpha/beta-Hydrolases"/>
    <property type="match status" value="1"/>
</dbReference>
<reference evidence="4" key="1">
    <citation type="journal article" date="2019" name="Int. J. Syst. Evol. Microbiol.">
        <title>The Global Catalogue of Microorganisms (GCM) 10K type strain sequencing project: providing services to taxonomists for standard genome sequencing and annotation.</title>
        <authorList>
            <consortium name="The Broad Institute Genomics Platform"/>
            <consortium name="The Broad Institute Genome Sequencing Center for Infectious Disease"/>
            <person name="Wu L."/>
            <person name="Ma J."/>
        </authorList>
    </citation>
    <scope>NUCLEOTIDE SEQUENCE [LARGE SCALE GENOMIC DNA]</scope>
    <source>
        <strain evidence="4">CGMCC 1.15180</strain>
    </source>
</reference>
<dbReference type="Pfam" id="PF00326">
    <property type="entry name" value="Peptidase_S9"/>
    <property type="match status" value="1"/>
</dbReference>
<evidence type="ECO:0000256" key="1">
    <source>
        <dbReference type="ARBA" id="ARBA00022801"/>
    </source>
</evidence>
<dbReference type="RefSeq" id="WP_376882645.1">
    <property type="nucleotide sequence ID" value="NZ_JBHUHR010000001.1"/>
</dbReference>
<dbReference type="Gene3D" id="3.40.50.1820">
    <property type="entry name" value="alpha/beta hydrolase"/>
    <property type="match status" value="1"/>
</dbReference>
<dbReference type="GO" id="GO:0016787">
    <property type="term" value="F:hydrolase activity"/>
    <property type="evidence" value="ECO:0007669"/>
    <property type="project" value="UniProtKB-KW"/>
</dbReference>
<proteinExistence type="predicted"/>
<evidence type="ECO:0000313" key="4">
    <source>
        <dbReference type="Proteomes" id="UP001597361"/>
    </source>
</evidence>
<dbReference type="Proteomes" id="UP001597361">
    <property type="component" value="Unassembled WGS sequence"/>
</dbReference>
<evidence type="ECO:0000313" key="3">
    <source>
        <dbReference type="EMBL" id="MFD2033385.1"/>
    </source>
</evidence>
<keyword evidence="4" id="KW-1185">Reference proteome</keyword>
<dbReference type="PANTHER" id="PTHR42776">
    <property type="entry name" value="SERINE PEPTIDASE S9 FAMILY MEMBER"/>
    <property type="match status" value="1"/>
</dbReference>